<feature type="binding site" evidence="5">
    <location>
        <begin position="184"/>
        <end position="186"/>
    </location>
    <ligand>
        <name>ATP</name>
        <dbReference type="ChEBI" id="CHEBI:30616"/>
    </ligand>
</feature>
<dbReference type="UniPathway" id="UPA00241"/>
<dbReference type="GO" id="GO:0015937">
    <property type="term" value="P:coenzyme A biosynthetic process"/>
    <property type="evidence" value="ECO:0007669"/>
    <property type="project" value="UniProtKB-UniRule"/>
</dbReference>
<protein>
    <recommendedName>
        <fullName evidence="5">4-phosphopantoate--beta-alanine ligase</fullName>
        <ecNumber evidence="5">6.3.2.36</ecNumber>
    </recommendedName>
    <alternativeName>
        <fullName evidence="5">Phosphopantothenate synthetase</fullName>
        <shortName evidence="5">PPS</shortName>
    </alternativeName>
</protein>
<dbReference type="FunCoup" id="A0A1Q6DXG3">
    <property type="interactions" value="82"/>
</dbReference>
<feature type="binding site" evidence="5">
    <location>
        <begin position="202"/>
        <end position="203"/>
    </location>
    <ligand>
        <name>ATP</name>
        <dbReference type="ChEBI" id="CHEBI:30616"/>
    </ligand>
</feature>
<keyword evidence="1 5" id="KW-0436">Ligase</keyword>
<dbReference type="GO" id="GO:0016881">
    <property type="term" value="F:acid-amino acid ligase activity"/>
    <property type="evidence" value="ECO:0007669"/>
    <property type="project" value="UniProtKB-UniRule"/>
</dbReference>
<reference evidence="6" key="1">
    <citation type="submission" date="2016-12" db="EMBL/GenBank/DDBJ databases">
        <title>Discovery of methanogenic haloarchaea.</title>
        <authorList>
            <person name="Sorokin D.Y."/>
            <person name="Makarova K.S."/>
            <person name="Abbas B."/>
            <person name="Ferrer M."/>
            <person name="Golyshin P.N."/>
        </authorList>
    </citation>
    <scope>NUCLEOTIDE SEQUENCE [LARGE SCALE GENOMIC DNA]</scope>
    <source>
        <strain evidence="6">HMET1</strain>
    </source>
</reference>
<keyword evidence="3 5" id="KW-0067">ATP-binding</keyword>
<sequence>MKGTAMDIPDDHPRARSLEIREKLEEGYKSGLVTEMGLIAHGRGEAFDYLIDEKTIKESVYAIKVASKILNDSQNPVISVNGNTAALVPKVISDFTNETGINVEVNLFHRTEDRVRKIIKFLKEHGAGKVLGRNPGKRIPDLSHKRALVTKEGIYEADTVVVPLEDGDRTEKLIEMGKKVISIDLNPRSRTAQESSVTIVDNVVRAMPKLFEFYKEEPDVDIDEFDNEKNLEQIEAKIRRNKFGKD</sequence>
<dbReference type="Gene3D" id="3.40.50.12640">
    <property type="entry name" value="Phosphopantoate/pantothenate synthetase"/>
    <property type="match status" value="1"/>
</dbReference>
<dbReference type="InterPro" id="IPR002855">
    <property type="entry name" value="PPS/PS"/>
</dbReference>
<dbReference type="Pfam" id="PF02006">
    <property type="entry name" value="PPS_PS"/>
    <property type="match status" value="1"/>
</dbReference>
<dbReference type="PANTHER" id="PTHR40695:SF1">
    <property type="entry name" value="4-PHOSPHOPANTOATE--BETA-ALANINE LIGASE"/>
    <property type="match status" value="1"/>
</dbReference>
<name>A0A1Q6DXG3_METT1</name>
<keyword evidence="4 5" id="KW-0173">Coenzyme A biosynthesis</keyword>
<dbReference type="InterPro" id="IPR038138">
    <property type="entry name" value="PPS/PS_sf"/>
</dbReference>
<proteinExistence type="inferred from homology"/>
<feature type="binding site" evidence="5">
    <location>
        <position position="21"/>
    </location>
    <ligand>
        <name>ATP</name>
        <dbReference type="ChEBI" id="CHEBI:30616"/>
    </ligand>
</feature>
<dbReference type="EC" id="6.3.2.36" evidence="5"/>
<comment type="function">
    <text evidence="5">Catalyzes the condensation of (R)-4-phosphopantoate and beta-alanine to 4'-phosphopantothenate in the CoA biosynthesis pathway.</text>
</comment>
<comment type="caution">
    <text evidence="6">The sequence shown here is derived from an EMBL/GenBank/DDBJ whole genome shotgun (WGS) entry which is preliminary data.</text>
</comment>
<dbReference type="NCBIfam" id="NF010324">
    <property type="entry name" value="PRK13761.1"/>
    <property type="match status" value="1"/>
</dbReference>
<dbReference type="GO" id="GO:0005524">
    <property type="term" value="F:ATP binding"/>
    <property type="evidence" value="ECO:0007669"/>
    <property type="project" value="UniProtKB-KW"/>
</dbReference>
<dbReference type="PIRSF" id="PIRSF004853">
    <property type="entry name" value="UCP004853"/>
    <property type="match status" value="1"/>
</dbReference>
<evidence type="ECO:0000313" key="6">
    <source>
        <dbReference type="EMBL" id="OKY79028.1"/>
    </source>
</evidence>
<comment type="pathway">
    <text evidence="5">Cofactor biosynthesis; coenzyme A biosynthesis.</text>
</comment>
<accession>A0A1Q6DXG3</accession>
<keyword evidence="7" id="KW-1185">Reference proteome</keyword>
<organism evidence="6 7">
    <name type="scientific">Methanohalarchaeum thermophilum</name>
    <dbReference type="NCBI Taxonomy" id="1903181"/>
    <lineage>
        <taxon>Archaea</taxon>
        <taxon>Methanobacteriati</taxon>
        <taxon>Methanobacteriota</taxon>
        <taxon>Methanonatronarchaeia</taxon>
        <taxon>Methanonatronarchaeales</taxon>
        <taxon>Methanonatronarchaeaceae</taxon>
        <taxon>Candidatus Methanohalarchaeum</taxon>
    </lineage>
</organism>
<comment type="catalytic activity">
    <reaction evidence="5">
        <text>(R)-4-phosphopantoate + beta-alanine + ATP = (R)-4'-phosphopantothenate + AMP + diphosphate + H(+)</text>
        <dbReference type="Rhea" id="RHEA:27930"/>
        <dbReference type="ChEBI" id="CHEBI:10986"/>
        <dbReference type="ChEBI" id="CHEBI:15378"/>
        <dbReference type="ChEBI" id="CHEBI:30616"/>
        <dbReference type="ChEBI" id="CHEBI:33019"/>
        <dbReference type="ChEBI" id="CHEBI:57966"/>
        <dbReference type="ChEBI" id="CHEBI:61294"/>
        <dbReference type="ChEBI" id="CHEBI:456215"/>
        <dbReference type="EC" id="6.3.2.36"/>
    </reaction>
</comment>
<feature type="binding site" evidence="5">
    <location>
        <begin position="190"/>
        <end position="191"/>
    </location>
    <ligand>
        <name>ATP</name>
        <dbReference type="ChEBI" id="CHEBI:30616"/>
    </ligand>
</feature>
<evidence type="ECO:0000256" key="5">
    <source>
        <dbReference type="HAMAP-Rule" id="MF_02224"/>
    </source>
</evidence>
<evidence type="ECO:0000256" key="2">
    <source>
        <dbReference type="ARBA" id="ARBA00022741"/>
    </source>
</evidence>
<dbReference type="STRING" id="1903181.BTN85_1534"/>
<evidence type="ECO:0000256" key="1">
    <source>
        <dbReference type="ARBA" id="ARBA00022598"/>
    </source>
</evidence>
<dbReference type="EMBL" id="MSDW01000001">
    <property type="protein sequence ID" value="OKY79028.1"/>
    <property type="molecule type" value="Genomic_DNA"/>
</dbReference>
<evidence type="ECO:0000256" key="4">
    <source>
        <dbReference type="ARBA" id="ARBA00022993"/>
    </source>
</evidence>
<evidence type="ECO:0000256" key="3">
    <source>
        <dbReference type="ARBA" id="ARBA00022840"/>
    </source>
</evidence>
<dbReference type="InParanoid" id="A0A1Q6DXG3"/>
<gene>
    <name evidence="6" type="ORF">BTN85_1534</name>
</gene>
<feature type="binding site" evidence="5">
    <location>
        <position position="43"/>
    </location>
    <ligand>
        <name>ATP</name>
        <dbReference type="ChEBI" id="CHEBI:30616"/>
    </ligand>
</feature>
<comment type="similarity">
    <text evidence="5">Belongs to the archaeal phosphopantothenate synthetase family.</text>
</comment>
<comment type="subunit">
    <text evidence="5">Homodimer.</text>
</comment>
<evidence type="ECO:0000313" key="7">
    <source>
        <dbReference type="Proteomes" id="UP000185744"/>
    </source>
</evidence>
<dbReference type="Proteomes" id="UP000185744">
    <property type="component" value="Unassembled WGS sequence"/>
</dbReference>
<keyword evidence="2 5" id="KW-0547">Nucleotide-binding</keyword>
<dbReference type="PANTHER" id="PTHR40695">
    <property type="entry name" value="4-PHOSPHOPANTOATE--BETA-ALANINE LIGASE"/>
    <property type="match status" value="1"/>
</dbReference>
<dbReference type="HAMAP" id="MF_02224">
    <property type="entry name" value="PPS"/>
    <property type="match status" value="1"/>
</dbReference>
<dbReference type="AlphaFoldDB" id="A0A1Q6DXG3"/>